<gene>
    <name evidence="7" type="ORF">SAMN04488109_5659</name>
</gene>
<comment type="subcellular location">
    <subcellularLocation>
        <location evidence="1">Cell outer membrane</location>
    </subcellularLocation>
</comment>
<evidence type="ECO:0000313" key="8">
    <source>
        <dbReference type="Proteomes" id="UP000184212"/>
    </source>
</evidence>
<dbReference type="AlphaFoldDB" id="A0A1M5WFL4"/>
<dbReference type="Gene3D" id="1.25.40.390">
    <property type="match status" value="1"/>
</dbReference>
<dbReference type="Pfam" id="PF07980">
    <property type="entry name" value="SusD_RagB"/>
    <property type="match status" value="1"/>
</dbReference>
<sequence length="549" mass="59581">MKKILLYILTISLVGTSVSCKDDLDIQNPNQPGLGSASSESGIISLAQGGVYINGFKELKYYDGVPGYFWTGAMGFHELMGDVIGEEAANIYGNQIGCPQYVILDNGTKVLNPNSPNTQLGLIRLINVNANAGQNTLFYEWAYMYAMNNAMNNVLTLVENVEFTDPVETKKSIVKAWAYWWKGYAYSRIGSTYYAGLINNEVNKTNGDYVTKEAIIAESNSNFDLAAAQLAGLSDDDTYRSVVGELIPSFNQVGKGGVPTPAMWTRGINTMKARNLLVNTPVADMTPAQWQDIITLTNNGLAAGDMVFTGRSNDNGDFISATSGAIAPKSTGNPGSGITYKISERLIQEFKPGDKRLDNNFEQLAAPWRGESSRGNVFNTRYQMLNGGDGIAGTIIMSSRETGEYELYLASTYEENLLMSAEAKINTSDIEGGLALIDKLRTEQGAGLTAVAGTGLTFDDAKEELRRERRIVMAFRGLSFYDARRWGVTKDISAGGGRTGAVVVDNSGVVSTNATINYSYLDYWDVPDNELTYNPASAESAPVKNPMGL</sequence>
<name>A0A1M5WFL4_9BACT</name>
<organism evidence="7 8">
    <name type="scientific">Chryseolinea serpens</name>
    <dbReference type="NCBI Taxonomy" id="947013"/>
    <lineage>
        <taxon>Bacteria</taxon>
        <taxon>Pseudomonadati</taxon>
        <taxon>Bacteroidota</taxon>
        <taxon>Cytophagia</taxon>
        <taxon>Cytophagales</taxon>
        <taxon>Fulvivirgaceae</taxon>
        <taxon>Chryseolinea</taxon>
    </lineage>
</organism>
<dbReference type="InterPro" id="IPR012944">
    <property type="entry name" value="SusD_RagB_dom"/>
</dbReference>
<keyword evidence="5" id="KW-0998">Cell outer membrane</keyword>
<dbReference type="RefSeq" id="WP_143165123.1">
    <property type="nucleotide sequence ID" value="NZ_FQWQ01000005.1"/>
</dbReference>
<dbReference type="SUPFAM" id="SSF48452">
    <property type="entry name" value="TPR-like"/>
    <property type="match status" value="1"/>
</dbReference>
<dbReference type="GO" id="GO:0009279">
    <property type="term" value="C:cell outer membrane"/>
    <property type="evidence" value="ECO:0007669"/>
    <property type="project" value="UniProtKB-SubCell"/>
</dbReference>
<keyword evidence="3" id="KW-0732">Signal</keyword>
<dbReference type="OrthoDB" id="1183184at2"/>
<dbReference type="EMBL" id="FQWQ01000005">
    <property type="protein sequence ID" value="SHH86349.1"/>
    <property type="molecule type" value="Genomic_DNA"/>
</dbReference>
<evidence type="ECO:0000259" key="6">
    <source>
        <dbReference type="Pfam" id="PF07980"/>
    </source>
</evidence>
<dbReference type="PROSITE" id="PS51257">
    <property type="entry name" value="PROKAR_LIPOPROTEIN"/>
    <property type="match status" value="1"/>
</dbReference>
<dbReference type="Proteomes" id="UP000184212">
    <property type="component" value="Unassembled WGS sequence"/>
</dbReference>
<dbReference type="STRING" id="947013.SAMN04488109_5659"/>
<protein>
    <submittedName>
        <fullName evidence="7">SusD family protein</fullName>
    </submittedName>
</protein>
<reference evidence="7 8" key="1">
    <citation type="submission" date="2016-11" db="EMBL/GenBank/DDBJ databases">
        <authorList>
            <person name="Jaros S."/>
            <person name="Januszkiewicz K."/>
            <person name="Wedrychowicz H."/>
        </authorList>
    </citation>
    <scope>NUCLEOTIDE SEQUENCE [LARGE SCALE GENOMIC DNA]</scope>
    <source>
        <strain evidence="7 8">DSM 24574</strain>
    </source>
</reference>
<dbReference type="InterPro" id="IPR011990">
    <property type="entry name" value="TPR-like_helical_dom_sf"/>
</dbReference>
<evidence type="ECO:0000256" key="5">
    <source>
        <dbReference type="ARBA" id="ARBA00023237"/>
    </source>
</evidence>
<evidence type="ECO:0000256" key="1">
    <source>
        <dbReference type="ARBA" id="ARBA00004442"/>
    </source>
</evidence>
<evidence type="ECO:0000313" key="7">
    <source>
        <dbReference type="EMBL" id="SHH86349.1"/>
    </source>
</evidence>
<evidence type="ECO:0000256" key="3">
    <source>
        <dbReference type="ARBA" id="ARBA00022729"/>
    </source>
</evidence>
<keyword evidence="8" id="KW-1185">Reference proteome</keyword>
<comment type="similarity">
    <text evidence="2">Belongs to the SusD family.</text>
</comment>
<evidence type="ECO:0000256" key="2">
    <source>
        <dbReference type="ARBA" id="ARBA00006275"/>
    </source>
</evidence>
<evidence type="ECO:0000256" key="4">
    <source>
        <dbReference type="ARBA" id="ARBA00023136"/>
    </source>
</evidence>
<feature type="domain" description="RagB/SusD" evidence="6">
    <location>
        <begin position="413"/>
        <end position="496"/>
    </location>
</feature>
<proteinExistence type="inferred from homology"/>
<keyword evidence="4" id="KW-0472">Membrane</keyword>
<accession>A0A1M5WFL4</accession>